<name>A0A6V8LSM9_9BACT</name>
<dbReference type="AlphaFoldDB" id="A0A6V8LSM9"/>
<dbReference type="Gene3D" id="1.10.1200.10">
    <property type="entry name" value="ACP-like"/>
    <property type="match status" value="1"/>
</dbReference>
<organism evidence="1 2">
    <name type="scientific">Fundidesulfovibrio magnetotacticus</name>
    <dbReference type="NCBI Taxonomy" id="2730080"/>
    <lineage>
        <taxon>Bacteria</taxon>
        <taxon>Pseudomonadati</taxon>
        <taxon>Thermodesulfobacteriota</taxon>
        <taxon>Desulfovibrionia</taxon>
        <taxon>Desulfovibrionales</taxon>
        <taxon>Desulfovibrionaceae</taxon>
        <taxon>Fundidesulfovibrio</taxon>
    </lineage>
</organism>
<sequence>MTRDELFAAMSESFATAVDETSAMGATPGWDSLNHVMMIMNVSARFGTDIPATLLGQLTSSEALTAYFQEQGLL</sequence>
<accession>A0A6V8LSM9</accession>
<evidence type="ECO:0000313" key="2">
    <source>
        <dbReference type="Proteomes" id="UP000494245"/>
    </source>
</evidence>
<protein>
    <recommendedName>
        <fullName evidence="3">Carrier domain-containing protein</fullName>
    </recommendedName>
</protein>
<dbReference type="SUPFAM" id="SSF47336">
    <property type="entry name" value="ACP-like"/>
    <property type="match status" value="1"/>
</dbReference>
<reference evidence="1 2" key="2">
    <citation type="submission" date="2020-05" db="EMBL/GenBank/DDBJ databases">
        <title>Draft genome sequence of Desulfovibrio sp. strainFSS-1.</title>
        <authorList>
            <person name="Shimoshige H."/>
            <person name="Kobayashi H."/>
            <person name="Maekawa T."/>
        </authorList>
    </citation>
    <scope>NUCLEOTIDE SEQUENCE [LARGE SCALE GENOMIC DNA]</scope>
    <source>
        <strain evidence="1 2">SIID29052-01</strain>
    </source>
</reference>
<dbReference type="RefSeq" id="WP_173086520.1">
    <property type="nucleotide sequence ID" value="NZ_BLTE01000017.1"/>
</dbReference>
<comment type="caution">
    <text evidence="1">The sequence shown here is derived from an EMBL/GenBank/DDBJ whole genome shotgun (WGS) entry which is preliminary data.</text>
</comment>
<proteinExistence type="predicted"/>
<evidence type="ECO:0000313" key="1">
    <source>
        <dbReference type="EMBL" id="GFK95483.1"/>
    </source>
</evidence>
<dbReference type="InterPro" id="IPR036736">
    <property type="entry name" value="ACP-like_sf"/>
</dbReference>
<reference evidence="1 2" key="1">
    <citation type="submission" date="2020-04" db="EMBL/GenBank/DDBJ databases">
        <authorList>
            <consortium name="Desulfovibrio sp. FSS-1 genome sequencing consortium"/>
            <person name="Shimoshige H."/>
            <person name="Kobayashi H."/>
            <person name="Maekawa T."/>
        </authorList>
    </citation>
    <scope>NUCLEOTIDE SEQUENCE [LARGE SCALE GENOMIC DNA]</scope>
    <source>
        <strain evidence="1 2">SIID29052-01</strain>
    </source>
</reference>
<evidence type="ECO:0008006" key="3">
    <source>
        <dbReference type="Google" id="ProtNLM"/>
    </source>
</evidence>
<dbReference type="EMBL" id="BLTE01000017">
    <property type="protein sequence ID" value="GFK95483.1"/>
    <property type="molecule type" value="Genomic_DNA"/>
</dbReference>
<gene>
    <name evidence="1" type="ORF">NNJEOMEG_03348</name>
</gene>
<dbReference type="Proteomes" id="UP000494245">
    <property type="component" value="Unassembled WGS sequence"/>
</dbReference>
<keyword evidence="2" id="KW-1185">Reference proteome</keyword>